<dbReference type="GO" id="GO:0055085">
    <property type="term" value="P:transmembrane transport"/>
    <property type="evidence" value="ECO:0007669"/>
    <property type="project" value="InterPro"/>
</dbReference>
<dbReference type="CDD" id="cd06261">
    <property type="entry name" value="TM_PBP2"/>
    <property type="match status" value="1"/>
</dbReference>
<feature type="transmembrane region" description="Helical" evidence="7">
    <location>
        <begin position="129"/>
        <end position="149"/>
    </location>
</feature>
<dbReference type="PANTHER" id="PTHR43386">
    <property type="entry name" value="OLIGOPEPTIDE TRANSPORT SYSTEM PERMEASE PROTEIN APPC"/>
    <property type="match status" value="1"/>
</dbReference>
<dbReference type="PROSITE" id="PS50928">
    <property type="entry name" value="ABC_TM1"/>
    <property type="match status" value="1"/>
</dbReference>
<evidence type="ECO:0000256" key="7">
    <source>
        <dbReference type="RuleBase" id="RU363032"/>
    </source>
</evidence>
<dbReference type="GO" id="GO:0005886">
    <property type="term" value="C:plasma membrane"/>
    <property type="evidence" value="ECO:0007669"/>
    <property type="project" value="UniProtKB-SubCell"/>
</dbReference>
<proteinExistence type="inferred from homology"/>
<reference evidence="9 10" key="1">
    <citation type="journal article" date="2018" name="Environ. Microbiol.">
        <title>Novel energy conservation strategies and behaviour of Pelotomaculum schinkii driving syntrophic propionate catabolism.</title>
        <authorList>
            <person name="Hidalgo-Ahumada C.A.P."/>
            <person name="Nobu M.K."/>
            <person name="Narihiro T."/>
            <person name="Tamaki H."/>
            <person name="Liu W.T."/>
            <person name="Kamagata Y."/>
            <person name="Stams A.J.M."/>
            <person name="Imachi H."/>
            <person name="Sousa D.Z."/>
        </authorList>
    </citation>
    <scope>NUCLEOTIDE SEQUENCE [LARGE SCALE GENOMIC DNA]</scope>
    <source>
        <strain evidence="9 10">MGP</strain>
    </source>
</reference>
<evidence type="ECO:0000256" key="2">
    <source>
        <dbReference type="ARBA" id="ARBA00022448"/>
    </source>
</evidence>
<evidence type="ECO:0000313" key="10">
    <source>
        <dbReference type="Proteomes" id="UP000297597"/>
    </source>
</evidence>
<feature type="transmembrane region" description="Helical" evidence="7">
    <location>
        <begin position="68"/>
        <end position="94"/>
    </location>
</feature>
<dbReference type="Proteomes" id="UP000297597">
    <property type="component" value="Unassembled WGS sequence"/>
</dbReference>
<dbReference type="EMBL" id="QFFZ01000019">
    <property type="protein sequence ID" value="TEB10981.1"/>
    <property type="molecule type" value="Genomic_DNA"/>
</dbReference>
<keyword evidence="6 7" id="KW-0472">Membrane</keyword>
<gene>
    <name evidence="9" type="primary">gsiD</name>
    <name evidence="9" type="ORF">Pmgp_01997</name>
</gene>
<evidence type="ECO:0000256" key="4">
    <source>
        <dbReference type="ARBA" id="ARBA00022692"/>
    </source>
</evidence>
<feature type="domain" description="ABC transmembrane type-1" evidence="8">
    <location>
        <begin position="66"/>
        <end position="258"/>
    </location>
</feature>
<organism evidence="9 10">
    <name type="scientific">Pelotomaculum propionicicum</name>
    <dbReference type="NCBI Taxonomy" id="258475"/>
    <lineage>
        <taxon>Bacteria</taxon>
        <taxon>Bacillati</taxon>
        <taxon>Bacillota</taxon>
        <taxon>Clostridia</taxon>
        <taxon>Eubacteriales</taxon>
        <taxon>Desulfotomaculaceae</taxon>
        <taxon>Pelotomaculum</taxon>
    </lineage>
</organism>
<feature type="transmembrane region" description="Helical" evidence="7">
    <location>
        <begin position="236"/>
        <end position="259"/>
    </location>
</feature>
<keyword evidence="10" id="KW-1185">Reference proteome</keyword>
<dbReference type="AlphaFoldDB" id="A0A4Y7RQ45"/>
<dbReference type="InterPro" id="IPR000515">
    <property type="entry name" value="MetI-like"/>
</dbReference>
<feature type="transmembrane region" description="Helical" evidence="7">
    <location>
        <begin position="9"/>
        <end position="27"/>
    </location>
</feature>
<dbReference type="OrthoDB" id="9783218at2"/>
<dbReference type="SUPFAM" id="SSF161098">
    <property type="entry name" value="MetI-like"/>
    <property type="match status" value="1"/>
</dbReference>
<dbReference type="RefSeq" id="WP_134213838.1">
    <property type="nucleotide sequence ID" value="NZ_QFFZ01000019.1"/>
</dbReference>
<comment type="similarity">
    <text evidence="7">Belongs to the binding-protein-dependent transport system permease family.</text>
</comment>
<dbReference type="PANTHER" id="PTHR43386:SF1">
    <property type="entry name" value="D,D-DIPEPTIDE TRANSPORT SYSTEM PERMEASE PROTEIN DDPC-RELATED"/>
    <property type="match status" value="1"/>
</dbReference>
<keyword evidence="5 7" id="KW-1133">Transmembrane helix</keyword>
<dbReference type="Pfam" id="PF00528">
    <property type="entry name" value="BPD_transp_1"/>
    <property type="match status" value="1"/>
</dbReference>
<evidence type="ECO:0000259" key="8">
    <source>
        <dbReference type="PROSITE" id="PS50928"/>
    </source>
</evidence>
<keyword evidence="4 7" id="KW-0812">Transmembrane</keyword>
<accession>A0A4Y7RQ45</accession>
<feature type="transmembrane region" description="Helical" evidence="7">
    <location>
        <begin position="101"/>
        <end position="123"/>
    </location>
</feature>
<evidence type="ECO:0000256" key="5">
    <source>
        <dbReference type="ARBA" id="ARBA00022989"/>
    </source>
</evidence>
<keyword evidence="3" id="KW-1003">Cell membrane</keyword>
<dbReference type="Gene3D" id="1.10.3720.10">
    <property type="entry name" value="MetI-like"/>
    <property type="match status" value="1"/>
</dbReference>
<dbReference type="InterPro" id="IPR035906">
    <property type="entry name" value="MetI-like_sf"/>
</dbReference>
<comment type="subcellular location">
    <subcellularLocation>
        <location evidence="1 7">Cell membrane</location>
        <topology evidence="1 7">Multi-pass membrane protein</topology>
    </subcellularLocation>
</comment>
<keyword evidence="2 7" id="KW-0813">Transport</keyword>
<protein>
    <submittedName>
        <fullName evidence="9">Glutathione transport system permease protein GsiD</fullName>
    </submittedName>
</protein>
<evidence type="ECO:0000256" key="1">
    <source>
        <dbReference type="ARBA" id="ARBA00004651"/>
    </source>
</evidence>
<sequence length="264" mass="29334">MSKKIANKAAWAIVITMLSVGAFYPFISPYNAADFSFRPLMDPSTAHLLGTDEMGHDLLSMLLAGFRITLTIALAAALISTFIGTVLAVACAYYKNWVDTVIVKLTELFIIVPEIVVLLFFAVLAKPGVYNTILAIALFSWSKVARIIRAKSITAIEKEKIQYTLLLKGSIWHVLIKMWRELYPAVATMFIFQCSKAAVYESTLAFFGIGDPLAITWGRMIRTALNYEGIFTGGAYLWYLLPPIACVCIFVVALSVLAYDFERE</sequence>
<dbReference type="InterPro" id="IPR050366">
    <property type="entry name" value="BP-dependent_transpt_permease"/>
</dbReference>
<name>A0A4Y7RQ45_9FIRM</name>
<evidence type="ECO:0000256" key="3">
    <source>
        <dbReference type="ARBA" id="ARBA00022475"/>
    </source>
</evidence>
<comment type="caution">
    <text evidence="9">The sequence shown here is derived from an EMBL/GenBank/DDBJ whole genome shotgun (WGS) entry which is preliminary data.</text>
</comment>
<evidence type="ECO:0000256" key="6">
    <source>
        <dbReference type="ARBA" id="ARBA00023136"/>
    </source>
</evidence>
<evidence type="ECO:0000313" key="9">
    <source>
        <dbReference type="EMBL" id="TEB10981.1"/>
    </source>
</evidence>